<comment type="catalytic activity">
    <reaction evidence="8">
        <text>a ubiquinone + NADH + H(+) = a ubiquinol + NAD(+)</text>
        <dbReference type="Rhea" id="RHEA:23152"/>
        <dbReference type="Rhea" id="RHEA-COMP:9565"/>
        <dbReference type="Rhea" id="RHEA-COMP:9566"/>
        <dbReference type="ChEBI" id="CHEBI:15378"/>
        <dbReference type="ChEBI" id="CHEBI:16389"/>
        <dbReference type="ChEBI" id="CHEBI:17976"/>
        <dbReference type="ChEBI" id="CHEBI:57540"/>
        <dbReference type="ChEBI" id="CHEBI:57945"/>
    </reaction>
</comment>
<evidence type="ECO:0000256" key="7">
    <source>
        <dbReference type="ARBA" id="ARBA00047599"/>
    </source>
</evidence>
<evidence type="ECO:0000256" key="1">
    <source>
        <dbReference type="ARBA" id="ARBA00005272"/>
    </source>
</evidence>
<dbReference type="InterPro" id="IPR036188">
    <property type="entry name" value="FAD/NAD-bd_sf"/>
</dbReference>
<evidence type="ECO:0000256" key="8">
    <source>
        <dbReference type="ARBA" id="ARBA00049010"/>
    </source>
</evidence>
<evidence type="ECO:0000256" key="5">
    <source>
        <dbReference type="ARBA" id="ARBA00023002"/>
    </source>
</evidence>
<dbReference type="GO" id="GO:0050136">
    <property type="term" value="F:NADH dehydrogenase (quinone) (non-electrogenic) activity"/>
    <property type="evidence" value="ECO:0007669"/>
    <property type="project" value="UniProtKB-EC"/>
</dbReference>
<evidence type="ECO:0000313" key="11">
    <source>
        <dbReference type="EMBL" id="TPX77140.1"/>
    </source>
</evidence>
<keyword evidence="6" id="KW-0520">NAD</keyword>
<comment type="catalytic activity">
    <reaction evidence="7">
        <text>a quinone + NADH + H(+) = a quinol + NAD(+)</text>
        <dbReference type="Rhea" id="RHEA:46160"/>
        <dbReference type="ChEBI" id="CHEBI:15378"/>
        <dbReference type="ChEBI" id="CHEBI:24646"/>
        <dbReference type="ChEBI" id="CHEBI:57540"/>
        <dbReference type="ChEBI" id="CHEBI:57945"/>
        <dbReference type="ChEBI" id="CHEBI:132124"/>
        <dbReference type="EC" id="1.6.5.9"/>
    </reaction>
</comment>
<keyword evidence="12" id="KW-1185">Reference proteome</keyword>
<organism evidence="11 12">
    <name type="scientific">Chytriomyces confervae</name>
    <dbReference type="NCBI Taxonomy" id="246404"/>
    <lineage>
        <taxon>Eukaryota</taxon>
        <taxon>Fungi</taxon>
        <taxon>Fungi incertae sedis</taxon>
        <taxon>Chytridiomycota</taxon>
        <taxon>Chytridiomycota incertae sedis</taxon>
        <taxon>Chytridiomycetes</taxon>
        <taxon>Chytridiales</taxon>
        <taxon>Chytriomycetaceae</taxon>
        <taxon>Chytriomyces</taxon>
    </lineage>
</organism>
<keyword evidence="9" id="KW-0472">Membrane</keyword>
<evidence type="ECO:0000256" key="2">
    <source>
        <dbReference type="ARBA" id="ARBA00012637"/>
    </source>
</evidence>
<dbReference type="Proteomes" id="UP000320333">
    <property type="component" value="Unassembled WGS sequence"/>
</dbReference>
<sequence>MADSTRKHRVVILGSGWGGIRLAQDLNLNVFDVTVVSPRDHFVMTPLLASAAVGTVDISCISQPVQRIRWSNEIHFVEASCESINMVGKEVDCVSTMSSNSSVHVPFDSLIIAVGGKSNVFGIPGVREHAVFLKEVSDANEIRKRISTCFKRASQENLTDDERKNLLHFAVIGGGPTGVEFIAELNDCLTEDMNKLYPHLQKFVSLALYTSGASILQSFSPKLVHFAMKHFQKNGIPVSFQSSVESVEESKFTLKGGRSIHYGMLVWCAGVAPVELVTRLTDGPHAIAANDKKSKRILTDEYLRVLAPDRMSPLEGVYALGDCADILGQGVPGTAQAANQKGVWLSKSYVGKWRAILDANDPPEIPASPSLIKRLQKAPFYILPSFGILTFFIWRGFYLIITKSLKKQVQLLKSWVLNFVFGRDILDIQ</sequence>
<evidence type="ECO:0000259" key="10">
    <source>
        <dbReference type="Pfam" id="PF07992"/>
    </source>
</evidence>
<keyword evidence="9" id="KW-1133">Transmembrane helix</keyword>
<reference evidence="11 12" key="1">
    <citation type="journal article" date="2019" name="Sci. Rep.">
        <title>Comparative genomics of chytrid fungi reveal insights into the obligate biotrophic and pathogenic lifestyle of Synchytrium endobioticum.</title>
        <authorList>
            <person name="van de Vossenberg B.T.L.H."/>
            <person name="Warris S."/>
            <person name="Nguyen H.D.T."/>
            <person name="van Gent-Pelzer M.P.E."/>
            <person name="Joly D.L."/>
            <person name="van de Geest H.C."/>
            <person name="Bonants P.J.M."/>
            <person name="Smith D.S."/>
            <person name="Levesque C.A."/>
            <person name="van der Lee T.A.J."/>
        </authorList>
    </citation>
    <scope>NUCLEOTIDE SEQUENCE [LARGE SCALE GENOMIC DNA]</scope>
    <source>
        <strain evidence="11 12">CBS 675.73</strain>
    </source>
</reference>
<proteinExistence type="inferred from homology"/>
<dbReference type="EC" id="1.6.5.9" evidence="2"/>
<feature type="domain" description="FAD/NAD(P)-binding" evidence="10">
    <location>
        <begin position="9"/>
        <end position="342"/>
    </location>
</feature>
<gene>
    <name evidence="11" type="ORF">CcCBS67573_g01571</name>
</gene>
<keyword evidence="5" id="KW-0560">Oxidoreductase</keyword>
<evidence type="ECO:0000256" key="6">
    <source>
        <dbReference type="ARBA" id="ARBA00023027"/>
    </source>
</evidence>
<evidence type="ECO:0000256" key="9">
    <source>
        <dbReference type="SAM" id="Phobius"/>
    </source>
</evidence>
<name>A0A507FN73_9FUNG</name>
<evidence type="ECO:0000256" key="3">
    <source>
        <dbReference type="ARBA" id="ARBA00022630"/>
    </source>
</evidence>
<dbReference type="OrthoDB" id="9992747at2759"/>
<dbReference type="InterPro" id="IPR023753">
    <property type="entry name" value="FAD/NAD-binding_dom"/>
</dbReference>
<dbReference type="PANTHER" id="PTHR43706:SF47">
    <property type="entry name" value="EXTERNAL NADH-UBIQUINONE OXIDOREDUCTASE 1, MITOCHONDRIAL-RELATED"/>
    <property type="match status" value="1"/>
</dbReference>
<dbReference type="EMBL" id="QEAP01000027">
    <property type="protein sequence ID" value="TPX77140.1"/>
    <property type="molecule type" value="Genomic_DNA"/>
</dbReference>
<protein>
    <recommendedName>
        <fullName evidence="2">NADH:ubiquinone reductase (non-electrogenic)</fullName>
        <ecNumber evidence="2">1.6.5.9</ecNumber>
    </recommendedName>
</protein>
<evidence type="ECO:0000256" key="4">
    <source>
        <dbReference type="ARBA" id="ARBA00022827"/>
    </source>
</evidence>
<dbReference type="AlphaFoldDB" id="A0A507FN73"/>
<dbReference type="STRING" id="246404.A0A507FN73"/>
<dbReference type="GO" id="GO:0005739">
    <property type="term" value="C:mitochondrion"/>
    <property type="evidence" value="ECO:0007669"/>
    <property type="project" value="TreeGrafter"/>
</dbReference>
<dbReference type="Gene3D" id="3.50.50.100">
    <property type="match status" value="1"/>
</dbReference>
<dbReference type="PANTHER" id="PTHR43706">
    <property type="entry name" value="NADH DEHYDROGENASE"/>
    <property type="match status" value="1"/>
</dbReference>
<dbReference type="SUPFAM" id="SSF51905">
    <property type="entry name" value="FAD/NAD(P)-binding domain"/>
    <property type="match status" value="2"/>
</dbReference>
<dbReference type="PRINTS" id="PR00368">
    <property type="entry name" value="FADPNR"/>
</dbReference>
<keyword evidence="3" id="KW-0285">Flavoprotein</keyword>
<keyword evidence="9" id="KW-0812">Transmembrane</keyword>
<feature type="transmembrane region" description="Helical" evidence="9">
    <location>
        <begin position="380"/>
        <end position="401"/>
    </location>
</feature>
<evidence type="ECO:0000313" key="12">
    <source>
        <dbReference type="Proteomes" id="UP000320333"/>
    </source>
</evidence>
<comment type="caution">
    <text evidence="11">The sequence shown here is derived from an EMBL/GenBank/DDBJ whole genome shotgun (WGS) entry which is preliminary data.</text>
</comment>
<dbReference type="Pfam" id="PF07992">
    <property type="entry name" value="Pyr_redox_2"/>
    <property type="match status" value="1"/>
</dbReference>
<keyword evidence="4" id="KW-0274">FAD</keyword>
<accession>A0A507FN73</accession>
<comment type="similarity">
    <text evidence="1">Belongs to the NADH dehydrogenase family.</text>
</comment>
<dbReference type="InterPro" id="IPR045024">
    <property type="entry name" value="NDH-2"/>
</dbReference>